<accession>A0A6J7G292</accession>
<reference evidence="1" key="1">
    <citation type="submission" date="2020-05" db="EMBL/GenBank/DDBJ databases">
        <authorList>
            <person name="Chiriac C."/>
            <person name="Salcher M."/>
            <person name="Ghai R."/>
            <person name="Kavagutti S V."/>
        </authorList>
    </citation>
    <scope>NUCLEOTIDE SEQUENCE</scope>
</reference>
<dbReference type="Gene3D" id="3.20.20.140">
    <property type="entry name" value="Metal-dependent hydrolases"/>
    <property type="match status" value="1"/>
</dbReference>
<sequence length="41" mass="4604">MSKEEPMEWTLDGVDLASLPKVSLHDHLDGGIRPETILEML</sequence>
<proteinExistence type="predicted"/>
<dbReference type="EMBL" id="CAFBMB010000075">
    <property type="protein sequence ID" value="CAB4902462.1"/>
    <property type="molecule type" value="Genomic_DNA"/>
</dbReference>
<evidence type="ECO:0000313" key="1">
    <source>
        <dbReference type="EMBL" id="CAB4902462.1"/>
    </source>
</evidence>
<protein>
    <submittedName>
        <fullName evidence="1">Unannotated protein</fullName>
    </submittedName>
</protein>
<organism evidence="1">
    <name type="scientific">freshwater metagenome</name>
    <dbReference type="NCBI Taxonomy" id="449393"/>
    <lineage>
        <taxon>unclassified sequences</taxon>
        <taxon>metagenomes</taxon>
        <taxon>ecological metagenomes</taxon>
    </lineage>
</organism>
<name>A0A6J7G292_9ZZZZ</name>
<dbReference type="AlphaFoldDB" id="A0A6J7G292"/>
<gene>
    <name evidence="1" type="ORF">UFOPK3516_01008</name>
</gene>